<dbReference type="EMBL" id="JAOWKX010000011">
    <property type="protein sequence ID" value="MCV2886504.1"/>
    <property type="molecule type" value="Genomic_DNA"/>
</dbReference>
<gene>
    <name evidence="1" type="ORF">OE749_17545</name>
</gene>
<comment type="caution">
    <text evidence="1">The sequence shown here is derived from an EMBL/GenBank/DDBJ whole genome shotgun (WGS) entry which is preliminary data.</text>
</comment>
<accession>A0ABT3ACU6</accession>
<evidence type="ECO:0000313" key="2">
    <source>
        <dbReference type="Proteomes" id="UP001652504"/>
    </source>
</evidence>
<proteinExistence type="predicted"/>
<protein>
    <submittedName>
        <fullName evidence="1">RHS repeat-associated core domain-containing protein</fullName>
    </submittedName>
</protein>
<dbReference type="Proteomes" id="UP001652504">
    <property type="component" value="Unassembled WGS sequence"/>
</dbReference>
<dbReference type="PANTHER" id="PTHR32305">
    <property type="match status" value="1"/>
</dbReference>
<evidence type="ECO:0000313" key="1">
    <source>
        <dbReference type="EMBL" id="MCV2886504.1"/>
    </source>
</evidence>
<dbReference type="InterPro" id="IPR050708">
    <property type="entry name" value="T6SS_VgrG/RHS"/>
</dbReference>
<organism evidence="1 2">
    <name type="scientific">Fluctibacter corallii</name>
    <dbReference type="NCBI Taxonomy" id="2984329"/>
    <lineage>
        <taxon>Bacteria</taxon>
        <taxon>Pseudomonadati</taxon>
        <taxon>Pseudomonadota</taxon>
        <taxon>Gammaproteobacteria</taxon>
        <taxon>Alteromonadales</taxon>
        <taxon>Alteromonadaceae</taxon>
        <taxon>Fluctibacter</taxon>
    </lineage>
</organism>
<sequence length="237" mass="23712">MGYTGHKFDTDLGLSYMQARYYDPVIGRFYSNDPVGYTAKNPVMSFNRYMYVNNNPYKYTDPDGEFFNFALGAIGATVGPITGGVSSYMQSGGDWGATMEGAGVGAGIGLLAGGTGGTSLVGFGKAADRSFKASSASSALSTMGSSSLKMAATSGASNAAGQIVGGAEEVNMTQVATSAAGGLIPGAGAGAILASTGTKAVNSVAGTAIATVVADTLNVGTQAVANEVAKDLEKDKQ</sequence>
<dbReference type="PANTHER" id="PTHR32305:SF15">
    <property type="entry name" value="PROTEIN RHSA-RELATED"/>
    <property type="match status" value="1"/>
</dbReference>
<name>A0ABT3ACU6_9ALTE</name>
<keyword evidence="2" id="KW-1185">Reference proteome</keyword>
<reference evidence="1 2" key="1">
    <citation type="submission" date="2022-10" db="EMBL/GenBank/DDBJ databases">
        <title>Aestuariibacter sp. AA17 isolated from Montipora capitata coral fragment.</title>
        <authorList>
            <person name="Emsley S.A."/>
            <person name="Pfannmuller K.M."/>
            <person name="Loughran R.M."/>
            <person name="Shlafstein M."/>
            <person name="Papke E."/>
            <person name="Saw J.H."/>
            <person name="Ushijima B."/>
            <person name="Videau P."/>
        </authorList>
    </citation>
    <scope>NUCLEOTIDE SEQUENCE [LARGE SCALE GENOMIC DNA]</scope>
    <source>
        <strain evidence="1 2">AA17</strain>
    </source>
</reference>
<dbReference type="Gene3D" id="2.180.10.10">
    <property type="entry name" value="RHS repeat-associated core"/>
    <property type="match status" value="1"/>
</dbReference>
<dbReference type="InterPro" id="IPR022385">
    <property type="entry name" value="Rhs_assc_core"/>
</dbReference>
<dbReference type="NCBIfam" id="TIGR03696">
    <property type="entry name" value="Rhs_assc_core"/>
    <property type="match status" value="1"/>
</dbReference>